<dbReference type="GO" id="GO:0046872">
    <property type="term" value="F:metal ion binding"/>
    <property type="evidence" value="ECO:0007669"/>
    <property type="project" value="UniProtKB-KW"/>
</dbReference>
<name>A0A5D4RD76_9BACI</name>
<sequence length="199" mass="23211">MKKLYWISSILIAAGISAGIAFFVIRDHSAEIPEDLSLIDENGETYDFGERGQTLTLVEFIYTHCPDICPTTTQKMNMLRSDLEKDHVFGNKVKFMTVTIDPYRDTPEVLSKYMDTFDIKKDGNWVFLTGDQDSMKEDQQEIQELANAFQFQYRDPGDGFYVHSTYVYLLDKDNKYIKKFPMGESFDRKEVYKKILKEL</sequence>
<evidence type="ECO:0000259" key="6">
    <source>
        <dbReference type="PROSITE" id="PS51352"/>
    </source>
</evidence>
<evidence type="ECO:0000256" key="5">
    <source>
        <dbReference type="SAM" id="Phobius"/>
    </source>
</evidence>
<dbReference type="SUPFAM" id="SSF52833">
    <property type="entry name" value="Thioredoxin-like"/>
    <property type="match status" value="1"/>
</dbReference>
<feature type="binding site" evidence="3">
    <location>
        <position position="163"/>
    </location>
    <ligand>
        <name>Cu cation</name>
        <dbReference type="ChEBI" id="CHEBI:23378"/>
    </ligand>
</feature>
<keyword evidence="4" id="KW-1015">Disulfide bond</keyword>
<evidence type="ECO:0000313" key="7">
    <source>
        <dbReference type="EMBL" id="TYS47866.1"/>
    </source>
</evidence>
<feature type="binding site" evidence="3">
    <location>
        <position position="65"/>
    </location>
    <ligand>
        <name>Cu cation</name>
        <dbReference type="ChEBI" id="CHEBI:23378"/>
    </ligand>
</feature>
<proteinExistence type="inferred from homology"/>
<keyword evidence="5" id="KW-0812">Transmembrane</keyword>
<comment type="similarity">
    <text evidence="1">Belongs to the SCO1/2 family.</text>
</comment>
<evidence type="ECO:0000256" key="1">
    <source>
        <dbReference type="ARBA" id="ARBA00010996"/>
    </source>
</evidence>
<evidence type="ECO:0000256" key="4">
    <source>
        <dbReference type="PIRSR" id="PIRSR603782-2"/>
    </source>
</evidence>
<keyword evidence="2 3" id="KW-0186">Copper</keyword>
<dbReference type="PROSITE" id="PS51352">
    <property type="entry name" value="THIOREDOXIN_2"/>
    <property type="match status" value="1"/>
</dbReference>
<dbReference type="CDD" id="cd02968">
    <property type="entry name" value="SCO"/>
    <property type="match status" value="1"/>
</dbReference>
<dbReference type="PANTHER" id="PTHR12151">
    <property type="entry name" value="ELECTRON TRANSPORT PROTIN SCO1/SENC FAMILY MEMBER"/>
    <property type="match status" value="1"/>
</dbReference>
<keyword evidence="5" id="KW-0472">Membrane</keyword>
<dbReference type="Pfam" id="PF02630">
    <property type="entry name" value="SCO1-SenC"/>
    <property type="match status" value="1"/>
</dbReference>
<feature type="disulfide bond" description="Redox-active" evidence="4">
    <location>
        <begin position="65"/>
        <end position="69"/>
    </location>
</feature>
<evidence type="ECO:0000313" key="8">
    <source>
        <dbReference type="Proteomes" id="UP000322139"/>
    </source>
</evidence>
<dbReference type="InterPro" id="IPR003782">
    <property type="entry name" value="SCO1/SenC"/>
</dbReference>
<protein>
    <submittedName>
        <fullName evidence="7">SCO family protein</fullName>
    </submittedName>
</protein>
<dbReference type="EMBL" id="VTER01000006">
    <property type="protein sequence ID" value="TYS47866.1"/>
    <property type="molecule type" value="Genomic_DNA"/>
</dbReference>
<gene>
    <name evidence="7" type="ORF">FZD51_13130</name>
</gene>
<evidence type="ECO:0000256" key="2">
    <source>
        <dbReference type="ARBA" id="ARBA00023008"/>
    </source>
</evidence>
<dbReference type="RefSeq" id="WP_148975188.1">
    <property type="nucleotide sequence ID" value="NZ_JBNIKT010000012.1"/>
</dbReference>
<dbReference type="InterPro" id="IPR036249">
    <property type="entry name" value="Thioredoxin-like_sf"/>
</dbReference>
<keyword evidence="3" id="KW-0479">Metal-binding</keyword>
<evidence type="ECO:0000256" key="3">
    <source>
        <dbReference type="PIRSR" id="PIRSR603782-1"/>
    </source>
</evidence>
<reference evidence="7 8" key="1">
    <citation type="submission" date="2019-08" db="EMBL/GenBank/DDBJ databases">
        <title>Bacillus genomes from the desert of Cuatro Cienegas, Coahuila.</title>
        <authorList>
            <person name="Olmedo-Alvarez G."/>
        </authorList>
    </citation>
    <scope>NUCLEOTIDE SEQUENCE [LARGE SCALE GENOMIC DNA]</scope>
    <source>
        <strain evidence="7 8">CH446_14T</strain>
    </source>
</reference>
<dbReference type="PANTHER" id="PTHR12151:SF25">
    <property type="entry name" value="LINALOOL DEHYDRATASE_ISOMERASE DOMAIN-CONTAINING PROTEIN"/>
    <property type="match status" value="1"/>
</dbReference>
<dbReference type="Proteomes" id="UP000322139">
    <property type="component" value="Unassembled WGS sequence"/>
</dbReference>
<comment type="caution">
    <text evidence="7">The sequence shown here is derived from an EMBL/GenBank/DDBJ whole genome shotgun (WGS) entry which is preliminary data.</text>
</comment>
<keyword evidence="5" id="KW-1133">Transmembrane helix</keyword>
<feature type="domain" description="Thioredoxin" evidence="6">
    <location>
        <begin position="27"/>
        <end position="199"/>
    </location>
</feature>
<dbReference type="Gene3D" id="3.40.30.10">
    <property type="entry name" value="Glutaredoxin"/>
    <property type="match status" value="1"/>
</dbReference>
<dbReference type="AlphaFoldDB" id="A0A5D4RD76"/>
<dbReference type="InterPro" id="IPR013766">
    <property type="entry name" value="Thioredoxin_domain"/>
</dbReference>
<feature type="binding site" evidence="3">
    <location>
        <position position="69"/>
    </location>
    <ligand>
        <name>Cu cation</name>
        <dbReference type="ChEBI" id="CHEBI:23378"/>
    </ligand>
</feature>
<organism evidence="7 8">
    <name type="scientific">Bacillus infantis</name>
    <dbReference type="NCBI Taxonomy" id="324767"/>
    <lineage>
        <taxon>Bacteria</taxon>
        <taxon>Bacillati</taxon>
        <taxon>Bacillota</taxon>
        <taxon>Bacilli</taxon>
        <taxon>Bacillales</taxon>
        <taxon>Bacillaceae</taxon>
        <taxon>Bacillus</taxon>
    </lineage>
</organism>
<accession>A0A5D4RD76</accession>
<feature type="transmembrane region" description="Helical" evidence="5">
    <location>
        <begin position="6"/>
        <end position="25"/>
    </location>
</feature>